<evidence type="ECO:0000313" key="2">
    <source>
        <dbReference type="Proteomes" id="UP001210380"/>
    </source>
</evidence>
<sequence length="43" mass="5051">MLLVVLMWEDVVVLDVLELVPLPWVDVYRWLLLCQVRVSEDPG</sequence>
<accession>A0ABT4V6W9</accession>
<dbReference type="RefSeq" id="WP_270952765.1">
    <property type="nucleotide sequence ID" value="NZ_JAQGLA010000074.1"/>
</dbReference>
<protein>
    <submittedName>
        <fullName evidence="1">Uncharacterized protein</fullName>
    </submittedName>
</protein>
<keyword evidence="2" id="KW-1185">Reference proteome</keyword>
<evidence type="ECO:0000313" key="1">
    <source>
        <dbReference type="EMBL" id="MDA3629712.1"/>
    </source>
</evidence>
<reference evidence="1 2" key="1">
    <citation type="submission" date="2022-11" db="EMBL/GenBank/DDBJ databases">
        <title>Draft genome sequence of Saccharopolyspora sp. WRP15-2 isolated from rhizosphere soils of wild rice in Thailand.</title>
        <authorList>
            <person name="Duangmal K."/>
            <person name="Kammanee S."/>
            <person name="Muangham S."/>
        </authorList>
    </citation>
    <scope>NUCLEOTIDE SEQUENCE [LARGE SCALE GENOMIC DNA]</scope>
    <source>
        <strain evidence="1 2">WRP15-2</strain>
    </source>
</reference>
<dbReference type="EMBL" id="JAQGLA010000074">
    <property type="protein sequence ID" value="MDA3629712.1"/>
    <property type="molecule type" value="Genomic_DNA"/>
</dbReference>
<gene>
    <name evidence="1" type="ORF">OU415_30090</name>
</gene>
<proteinExistence type="predicted"/>
<dbReference type="Proteomes" id="UP001210380">
    <property type="component" value="Unassembled WGS sequence"/>
</dbReference>
<organism evidence="1 2">
    <name type="scientific">Saccharopolyspora oryzae</name>
    <dbReference type="NCBI Taxonomy" id="2997343"/>
    <lineage>
        <taxon>Bacteria</taxon>
        <taxon>Bacillati</taxon>
        <taxon>Actinomycetota</taxon>
        <taxon>Actinomycetes</taxon>
        <taxon>Pseudonocardiales</taxon>
        <taxon>Pseudonocardiaceae</taxon>
        <taxon>Saccharopolyspora</taxon>
    </lineage>
</organism>
<comment type="caution">
    <text evidence="1">The sequence shown here is derived from an EMBL/GenBank/DDBJ whole genome shotgun (WGS) entry which is preliminary data.</text>
</comment>
<name>A0ABT4V6W9_9PSEU</name>